<comment type="caution">
    <text evidence="1">The sequence shown here is derived from an EMBL/GenBank/DDBJ whole genome shotgun (WGS) entry which is preliminary data.</text>
</comment>
<dbReference type="AlphaFoldDB" id="A0A366MBQ6"/>
<evidence type="ECO:0000313" key="2">
    <source>
        <dbReference type="Proteomes" id="UP000253099"/>
    </source>
</evidence>
<dbReference type="Proteomes" id="UP000253099">
    <property type="component" value="Unassembled WGS sequence"/>
</dbReference>
<gene>
    <name evidence="1" type="ORF">ALNOE001_12970</name>
</gene>
<protein>
    <submittedName>
        <fullName evidence="1">Uncharacterized protein</fullName>
    </submittedName>
</protein>
<reference evidence="1 2" key="1">
    <citation type="submission" date="2018-06" db="EMBL/GenBank/DDBJ databases">
        <title>Genomic insight into two independent archaeal endosymbiosis events.</title>
        <authorList>
            <person name="Lind A.E."/>
            <person name="Lewis W.H."/>
            <person name="Spang A."/>
            <person name="Guy L."/>
            <person name="Embley M.T."/>
            <person name="Ettema T.J.G."/>
        </authorList>
    </citation>
    <scope>NUCLEOTIDE SEQUENCE [LARGE SCALE GENOMIC DNA]</scope>
    <source>
        <strain evidence="1">NOE</strain>
    </source>
</reference>
<sequence>MAVGETVFPDPELTDNPISFTASFLAFPRTVIARAFKSASVIDLHLSLNLSSGRKHYRIDIHSF</sequence>
<evidence type="ECO:0000313" key="1">
    <source>
        <dbReference type="EMBL" id="RBQ23014.1"/>
    </source>
</evidence>
<dbReference type="EMBL" id="NIZT01000030">
    <property type="protein sequence ID" value="RBQ23014.1"/>
    <property type="molecule type" value="Genomic_DNA"/>
</dbReference>
<name>A0A366MBQ6_9EURY</name>
<organism evidence="1 2">
    <name type="scientific">Candidatus Methanobinarius endosymbioticus</name>
    <dbReference type="NCBI Taxonomy" id="2006182"/>
    <lineage>
        <taxon>Archaea</taxon>
        <taxon>Methanobacteriati</taxon>
        <taxon>Methanobacteriota</taxon>
        <taxon>Methanomada group</taxon>
        <taxon>Methanobacteria</taxon>
        <taxon>Methanobacteriales</taxon>
        <taxon>Methanobacteriaceae</taxon>
        <taxon>Candidatus Methanobinarius</taxon>
    </lineage>
</organism>
<keyword evidence="2" id="KW-1185">Reference proteome</keyword>
<proteinExistence type="predicted"/>
<accession>A0A366MBQ6</accession>